<proteinExistence type="predicted"/>
<dbReference type="Proteomes" id="UP000317167">
    <property type="component" value="Unassembled WGS sequence"/>
</dbReference>
<evidence type="ECO:0000313" key="2">
    <source>
        <dbReference type="Proteomes" id="UP000317167"/>
    </source>
</evidence>
<accession>A0A552YXA2</accession>
<reference evidence="1 2" key="1">
    <citation type="submission" date="2019-07" db="EMBL/GenBank/DDBJ databases">
        <title>Draft genome of 7 Lactococcus lactis strains isolated from an artisanal cheese production.</title>
        <authorList>
            <person name="Biolcati F."/>
            <person name="Bottero M.T."/>
            <person name="Dalmasso A."/>
            <person name="Mcauliffe O."/>
        </authorList>
    </citation>
    <scope>NUCLEOTIDE SEQUENCE [LARGE SCALE GENOMIC DNA]</scope>
    <source>
        <strain evidence="1 2">MRS45.2</strain>
    </source>
</reference>
<dbReference type="NCBIfam" id="NF047389">
    <property type="entry name" value="ATPase_Sll1717"/>
    <property type="match status" value="1"/>
</dbReference>
<organism evidence="1 2">
    <name type="scientific">Lactococcus lactis</name>
    <dbReference type="NCBI Taxonomy" id="1358"/>
    <lineage>
        <taxon>Bacteria</taxon>
        <taxon>Bacillati</taxon>
        <taxon>Bacillota</taxon>
        <taxon>Bacilli</taxon>
        <taxon>Lactobacillales</taxon>
        <taxon>Streptococcaceae</taxon>
        <taxon>Lactococcus</taxon>
    </lineage>
</organism>
<evidence type="ECO:0000313" key="1">
    <source>
        <dbReference type="EMBL" id="TRW71884.1"/>
    </source>
</evidence>
<dbReference type="Gene3D" id="3.40.50.300">
    <property type="entry name" value="P-loop containing nucleotide triphosphate hydrolases"/>
    <property type="match status" value="1"/>
</dbReference>
<protein>
    <submittedName>
        <fullName evidence="1">Uncharacterized protein</fullName>
    </submittedName>
</protein>
<dbReference type="InterPro" id="IPR059206">
    <property type="entry name" value="Sll1717-like"/>
</dbReference>
<comment type="caution">
    <text evidence="1">The sequence shown here is derived from an EMBL/GenBank/DDBJ whole genome shotgun (WGS) entry which is preliminary data.</text>
</comment>
<dbReference type="RefSeq" id="WP_139008834.1">
    <property type="nucleotide sequence ID" value="NZ_VANM01000011.1"/>
</dbReference>
<dbReference type="SUPFAM" id="SSF52540">
    <property type="entry name" value="P-loop containing nucleoside triphosphate hydrolases"/>
    <property type="match status" value="1"/>
</dbReference>
<dbReference type="EMBL" id="VJWV01000024">
    <property type="protein sequence ID" value="TRW71884.1"/>
    <property type="molecule type" value="Genomic_DNA"/>
</dbReference>
<dbReference type="InterPro" id="IPR027417">
    <property type="entry name" value="P-loop_NTPase"/>
</dbReference>
<dbReference type="AlphaFoldDB" id="A0A552YXA2"/>
<name>A0A552YXA2_9LACT</name>
<sequence length="490" mass="57267">MVKIDFNEDQIGDMFGELDAQEDNAERLDVFYLKTDVFEKIHNERPLRIIVAQKGVGKSAILRKSYLENIHNNQLSLWVRPDDIESLETIENSTDTIKLIRQWKTGLEKLIISKVCENFQMNDNEDINKYIKQGVKITENLFKIIKKANEHVDLTEVNKLITEQYMKNNKIVVYIDDLDRAWNGSKENVARISALVTAARNMCSDDNSLKIRISLRSDVYYLFRKADESTDKVSNNVITLDWSQHELLAMLVKRVQLYLGKNISDSELENMPQDEMALYLNDVMEDRFKGKGKWNNTPLRKILLSLVRKRPRDLINLCVLGARSANKNKRNKITTEDWEAVFSHYSQDRFNDTIVEHKFEIGNIESLLKGMTPTSSEMENRRKQRLFIYDTEAMLVKINSIRERGDYRFSNQREKATSQEILAFLYKINFITARKTLPSGFIDTKYFEDNNYLAGLDNVNFGYDWEVHPAFRKVLYPTSNNIFETMDIPN</sequence>
<gene>
    <name evidence="1" type="ORF">FNJ53_13100</name>
</gene>